<dbReference type="AlphaFoldDB" id="A0A370PKK3"/>
<keyword evidence="2" id="KW-0378">Hydrolase</keyword>
<gene>
    <name evidence="2" type="ORF">M752DRAFT_214091</name>
</gene>
<evidence type="ECO:0000313" key="3">
    <source>
        <dbReference type="Proteomes" id="UP000254937"/>
    </source>
</evidence>
<sequence length="372" mass="40911">KHLRLLVSTDELVPVGLEVGMGYRGSTVISRDRIKDVGIPGVKPKRADMEDISFPAPAGILHTDWLIHLIRCFTGNGLSCTDTDRQFELINLRVDTKPTLAVTKAPGIPLLQALSSVCWDFNMAPFPTIVFVPGAWHSPECYRRVIDQLEAAGYETDLVHLPSVGPTQHLPDFSADVAEIRSHLEHLVDAGKTVVLVVHSYGGVPSNEAVKGLDCGSRQSNGQAGGVAHIFFCCSFIIPEGKSLLGAFGGNDLPWFTVSADRLEVNPDRPDEIFYNDISEEDVRAAVRSLKPHSYWTFRSLCTYAAWKEVSSTYLYCAKDAAIPLELQRMMVEDWAAGYPIRTEFLDASHSPFLSKPTEVTAAIRRAAGEEV</sequence>
<dbReference type="PANTHER" id="PTHR37017:SF11">
    <property type="entry name" value="ESTERASE_LIPASE_THIOESTERASE DOMAIN-CONTAINING PROTEIN"/>
    <property type="match status" value="1"/>
</dbReference>
<dbReference type="InterPro" id="IPR000073">
    <property type="entry name" value="AB_hydrolase_1"/>
</dbReference>
<dbReference type="GO" id="GO:0016787">
    <property type="term" value="F:hydrolase activity"/>
    <property type="evidence" value="ECO:0007669"/>
    <property type="project" value="UniProtKB-KW"/>
</dbReference>
<feature type="domain" description="AB hydrolase-1" evidence="1">
    <location>
        <begin position="129"/>
        <end position="362"/>
    </location>
</feature>
<protein>
    <submittedName>
        <fullName evidence="2">Alpha/beta-hydrolase</fullName>
    </submittedName>
</protein>
<feature type="non-terminal residue" evidence="2">
    <location>
        <position position="1"/>
    </location>
</feature>
<reference evidence="2 3" key="1">
    <citation type="submission" date="2018-07" db="EMBL/GenBank/DDBJ databases">
        <title>Section-level genome sequencing of Aspergillus section Nigri to investigate inter- and intra-species variation.</title>
        <authorList>
            <consortium name="DOE Joint Genome Institute"/>
            <person name="Vesth T.C."/>
            <person name="Nybo J.L."/>
            <person name="Theobald S."/>
            <person name="Frisvad J.C."/>
            <person name="Larsen T.O."/>
            <person name="Nielsen K.F."/>
            <person name="Hoof J.B."/>
            <person name="Brandl J."/>
            <person name="Salamov A."/>
            <person name="Riley R."/>
            <person name="Gladden J.M."/>
            <person name="Phatale P."/>
            <person name="Nielsen M.T."/>
            <person name="Lyhne E.K."/>
            <person name="Kogle M.E."/>
            <person name="Strasser K."/>
            <person name="McDonnell E."/>
            <person name="Barry K."/>
            <person name="Clum A."/>
            <person name="Chen C."/>
            <person name="Nolan M."/>
            <person name="Sandor L."/>
            <person name="Kuo A."/>
            <person name="Lipzen A."/>
            <person name="Hainaut M."/>
            <person name="Drula E."/>
            <person name="Tsang A."/>
            <person name="Magnuson J.K."/>
            <person name="Henrissat B."/>
            <person name="Wiebenga A."/>
            <person name="Simmons B.A."/>
            <person name="Makela M.R."/>
            <person name="De vries R.P."/>
            <person name="Grigoriev I.V."/>
            <person name="Mortensen U.H."/>
            <person name="Baker S.E."/>
            <person name="Andersen M.R."/>
        </authorList>
    </citation>
    <scope>NUCLEOTIDE SEQUENCE [LARGE SCALE GENOMIC DNA]</scope>
    <source>
        <strain evidence="2 3">ATCC 13157</strain>
    </source>
</reference>
<keyword evidence="3" id="KW-1185">Reference proteome</keyword>
<evidence type="ECO:0000259" key="1">
    <source>
        <dbReference type="Pfam" id="PF12697"/>
    </source>
</evidence>
<organism evidence="2 3">
    <name type="scientific">Aspergillus phoenicis ATCC 13157</name>
    <dbReference type="NCBI Taxonomy" id="1353007"/>
    <lineage>
        <taxon>Eukaryota</taxon>
        <taxon>Fungi</taxon>
        <taxon>Dikarya</taxon>
        <taxon>Ascomycota</taxon>
        <taxon>Pezizomycotina</taxon>
        <taxon>Eurotiomycetes</taxon>
        <taxon>Eurotiomycetidae</taxon>
        <taxon>Eurotiales</taxon>
        <taxon>Aspergillaceae</taxon>
        <taxon>Aspergillus</taxon>
    </lineage>
</organism>
<evidence type="ECO:0000313" key="2">
    <source>
        <dbReference type="EMBL" id="RDK42703.1"/>
    </source>
</evidence>
<dbReference type="Pfam" id="PF12697">
    <property type="entry name" value="Abhydrolase_6"/>
    <property type="match status" value="1"/>
</dbReference>
<name>A0A370PKK3_ASPPH</name>
<dbReference type="Proteomes" id="UP000254937">
    <property type="component" value="Unassembled WGS sequence"/>
</dbReference>
<dbReference type="EMBL" id="KZ851852">
    <property type="protein sequence ID" value="RDK42703.1"/>
    <property type="molecule type" value="Genomic_DNA"/>
</dbReference>
<dbReference type="SUPFAM" id="SSF53474">
    <property type="entry name" value="alpha/beta-Hydrolases"/>
    <property type="match status" value="1"/>
</dbReference>
<proteinExistence type="predicted"/>
<dbReference type="Gene3D" id="3.40.50.1820">
    <property type="entry name" value="alpha/beta hydrolase"/>
    <property type="match status" value="1"/>
</dbReference>
<accession>A0A370PKK3</accession>
<dbReference type="InterPro" id="IPR052897">
    <property type="entry name" value="Sec-Metab_Biosynth_Hydrolase"/>
</dbReference>
<dbReference type="PANTHER" id="PTHR37017">
    <property type="entry name" value="AB HYDROLASE-1 DOMAIN-CONTAINING PROTEIN-RELATED"/>
    <property type="match status" value="1"/>
</dbReference>
<dbReference type="InterPro" id="IPR029058">
    <property type="entry name" value="AB_hydrolase_fold"/>
</dbReference>